<organism evidence="1 2">
    <name type="scientific">Sphaerodactylus townsendi</name>
    <dbReference type="NCBI Taxonomy" id="933632"/>
    <lineage>
        <taxon>Eukaryota</taxon>
        <taxon>Metazoa</taxon>
        <taxon>Chordata</taxon>
        <taxon>Craniata</taxon>
        <taxon>Vertebrata</taxon>
        <taxon>Euteleostomi</taxon>
        <taxon>Lepidosauria</taxon>
        <taxon>Squamata</taxon>
        <taxon>Bifurcata</taxon>
        <taxon>Gekkota</taxon>
        <taxon>Sphaerodactylidae</taxon>
        <taxon>Sphaerodactylus</taxon>
    </lineage>
</organism>
<evidence type="ECO:0000313" key="2">
    <source>
        <dbReference type="Proteomes" id="UP000827872"/>
    </source>
</evidence>
<proteinExistence type="predicted"/>
<evidence type="ECO:0000313" key="1">
    <source>
        <dbReference type="EMBL" id="KAH7991747.1"/>
    </source>
</evidence>
<name>A0ACB8EGW1_9SAUR</name>
<comment type="caution">
    <text evidence="1">The sequence shown here is derived from an EMBL/GenBank/DDBJ whole genome shotgun (WGS) entry which is preliminary data.</text>
</comment>
<keyword evidence="2" id="KW-1185">Reference proteome</keyword>
<sequence length="156" mass="16950">MGRRAVCSRPYFVVLMVFAHLYVLNVLGLLLFVHISSDDGGAEPGKEAPSPAQDPPALPFSPGGSGSPALPRLEGIKASTARAPVGHKQKVELIPNKIHYMKTLSLKPLLFGKKYKLLEMYLCVLSRARSLLLAFAFLNSVFDSSLISEAFIPCHS</sequence>
<dbReference type="Proteomes" id="UP000827872">
    <property type="component" value="Linkage Group LG03"/>
</dbReference>
<protein>
    <submittedName>
        <fullName evidence="1">Uncharacterized protein</fullName>
    </submittedName>
</protein>
<dbReference type="EMBL" id="CM037616">
    <property type="protein sequence ID" value="KAH7991747.1"/>
    <property type="molecule type" value="Genomic_DNA"/>
</dbReference>
<accession>A0ACB8EGW1</accession>
<reference evidence="1" key="1">
    <citation type="submission" date="2021-08" db="EMBL/GenBank/DDBJ databases">
        <title>The first chromosome-level gecko genome reveals the dynamic sex chromosomes of Neotropical dwarf geckos (Sphaerodactylidae: Sphaerodactylus).</title>
        <authorList>
            <person name="Pinto B.J."/>
            <person name="Keating S.E."/>
            <person name="Gamble T."/>
        </authorList>
    </citation>
    <scope>NUCLEOTIDE SEQUENCE</scope>
    <source>
        <strain evidence="1">TG3544</strain>
    </source>
</reference>
<gene>
    <name evidence="1" type="ORF">K3G42_009831</name>
</gene>